<evidence type="ECO:0000256" key="6">
    <source>
        <dbReference type="ARBA" id="ARBA00013776"/>
    </source>
</evidence>
<evidence type="ECO:0000256" key="13">
    <source>
        <dbReference type="ARBA" id="ARBA00023034"/>
    </source>
</evidence>
<dbReference type="EMBL" id="CDHN01000003">
    <property type="protein sequence ID" value="CEJ89902.1"/>
    <property type="molecule type" value="Genomic_DNA"/>
</dbReference>
<dbReference type="Proteomes" id="UP000039046">
    <property type="component" value="Unassembled WGS sequence"/>
</dbReference>
<evidence type="ECO:0000256" key="9">
    <source>
        <dbReference type="ARBA" id="ARBA00022729"/>
    </source>
</evidence>
<keyword evidence="9 20" id="KW-0732">Signal</keyword>
<evidence type="ECO:0000256" key="12">
    <source>
        <dbReference type="ARBA" id="ARBA00023006"/>
    </source>
</evidence>
<dbReference type="GO" id="GO:0030659">
    <property type="term" value="C:cytoplasmic vesicle membrane"/>
    <property type="evidence" value="ECO:0007669"/>
    <property type="project" value="UniProtKB-SubCell"/>
</dbReference>
<feature type="compositionally biased region" description="Basic and acidic residues" evidence="18">
    <location>
        <begin position="128"/>
        <end position="142"/>
    </location>
</feature>
<comment type="similarity">
    <text evidence="5">Belongs to the ATG27 family.</text>
</comment>
<keyword evidence="16" id="KW-1015">Disulfide bond</keyword>
<organism evidence="22 23">
    <name type="scientific">[Torrubiella] hemipterigena</name>
    <dbReference type="NCBI Taxonomy" id="1531966"/>
    <lineage>
        <taxon>Eukaryota</taxon>
        <taxon>Fungi</taxon>
        <taxon>Dikarya</taxon>
        <taxon>Ascomycota</taxon>
        <taxon>Pezizomycotina</taxon>
        <taxon>Sordariomycetes</taxon>
        <taxon>Hypocreomycetidae</taxon>
        <taxon>Hypocreales</taxon>
        <taxon>Clavicipitaceae</taxon>
        <taxon>Clavicipitaceae incertae sedis</taxon>
        <taxon>'Torrubiella' clade</taxon>
    </lineage>
</organism>
<feature type="compositionally biased region" description="Basic and acidic residues" evidence="18">
    <location>
        <begin position="244"/>
        <end position="276"/>
    </location>
</feature>
<dbReference type="PANTHER" id="PTHR15071:SF13">
    <property type="entry name" value="AUTOPHAGY-RELATED PROTEIN 27"/>
    <property type="match status" value="1"/>
</dbReference>
<dbReference type="GO" id="GO:0034045">
    <property type="term" value="C:phagophore assembly site membrane"/>
    <property type="evidence" value="ECO:0007669"/>
    <property type="project" value="UniProtKB-SubCell"/>
</dbReference>
<evidence type="ECO:0000313" key="22">
    <source>
        <dbReference type="EMBL" id="CEJ89902.1"/>
    </source>
</evidence>
<keyword evidence="12" id="KW-0072">Autophagy</keyword>
<dbReference type="PROSITE" id="PS51914">
    <property type="entry name" value="MRH"/>
    <property type="match status" value="1"/>
</dbReference>
<evidence type="ECO:0000256" key="15">
    <source>
        <dbReference type="ARBA" id="ARBA00023136"/>
    </source>
</evidence>
<evidence type="ECO:0000256" key="10">
    <source>
        <dbReference type="ARBA" id="ARBA00022927"/>
    </source>
</evidence>
<evidence type="ECO:0000313" key="23">
    <source>
        <dbReference type="Proteomes" id="UP000039046"/>
    </source>
</evidence>
<dbReference type="AlphaFoldDB" id="A0A0A1TJD9"/>
<protein>
    <recommendedName>
        <fullName evidence="6">Autophagy-related protein 27</fullName>
    </recommendedName>
</protein>
<dbReference type="GO" id="GO:0000139">
    <property type="term" value="C:Golgi membrane"/>
    <property type="evidence" value="ECO:0007669"/>
    <property type="project" value="UniProtKB-SubCell"/>
</dbReference>
<dbReference type="Gene3D" id="2.70.130.10">
    <property type="entry name" value="Mannose-6-phosphate receptor binding domain"/>
    <property type="match status" value="1"/>
</dbReference>
<accession>A0A0A1TJD9</accession>
<feature type="domain" description="MRH" evidence="21">
    <location>
        <begin position="23"/>
        <end position="245"/>
    </location>
</feature>
<dbReference type="InterPro" id="IPR018939">
    <property type="entry name" value="Autophagy-rel_prot_27"/>
</dbReference>
<gene>
    <name evidence="22" type="ORF">VHEMI05717</name>
</gene>
<evidence type="ECO:0000256" key="3">
    <source>
        <dbReference type="ARBA" id="ARBA00004472"/>
    </source>
</evidence>
<evidence type="ECO:0000256" key="19">
    <source>
        <dbReference type="SAM" id="Phobius"/>
    </source>
</evidence>
<feature type="transmembrane region" description="Helical" evidence="19">
    <location>
        <begin position="288"/>
        <end position="312"/>
    </location>
</feature>
<reference evidence="22 23" key="1">
    <citation type="journal article" date="2015" name="Genome Announc.">
        <title>Draft Genome Sequence and Gene Annotation of the Entomopathogenic Fungus Verticillium hemipterigenum.</title>
        <authorList>
            <person name="Horn F."/>
            <person name="Habel A."/>
            <person name="Scharf D.H."/>
            <person name="Dworschak J."/>
            <person name="Brakhage A.A."/>
            <person name="Guthke R."/>
            <person name="Hertweck C."/>
            <person name="Linde J."/>
        </authorList>
    </citation>
    <scope>NUCLEOTIDE SEQUENCE [LARGE SCALE GENOMIC DNA]</scope>
</reference>
<dbReference type="GO" id="GO:0006914">
    <property type="term" value="P:autophagy"/>
    <property type="evidence" value="ECO:0007669"/>
    <property type="project" value="UniProtKB-KW"/>
</dbReference>
<evidence type="ECO:0000256" key="16">
    <source>
        <dbReference type="ARBA" id="ARBA00023157"/>
    </source>
</evidence>
<feature type="compositionally biased region" description="Basic and acidic residues" evidence="18">
    <location>
        <begin position="151"/>
        <end position="162"/>
    </location>
</feature>
<keyword evidence="14" id="KW-0496">Mitochondrion</keyword>
<keyword evidence="23" id="KW-1185">Reference proteome</keyword>
<evidence type="ECO:0000256" key="5">
    <source>
        <dbReference type="ARBA" id="ARBA00005363"/>
    </source>
</evidence>
<dbReference type="SUPFAM" id="SSF50911">
    <property type="entry name" value="Mannose 6-phosphate receptor domain"/>
    <property type="match status" value="1"/>
</dbReference>
<feature type="region of interest" description="Disordered" evidence="18">
    <location>
        <begin position="128"/>
        <end position="163"/>
    </location>
</feature>
<dbReference type="InterPro" id="IPR044865">
    <property type="entry name" value="MRH_dom"/>
</dbReference>
<evidence type="ECO:0000256" key="2">
    <source>
        <dbReference type="ARBA" id="ARBA00004358"/>
    </source>
</evidence>
<sequence length="361" mass="39743">MHLYMTSAALLAATTAPQLVMGFDCQKLKADDYTFDLSALKGPHSVVTSSFVSGSGNYHNTTYTLDICNPLAKGKVISEKEGCPKGSRVCGVRNIISGDKKLLDDVITIAGDLADHGGSDMDAKLVRLSKSDSESDKGKEGVRLTLQGGKHPLDGPTKDRRPQKAIIELLCDKEKEGTEGEWETDEKYFDAKSKRDAKDDKSKDPGAKEEQLKKADAALIWKSYEADGDSDVLRLEWHTKHACEKRDGNDDDKNKDDKGKDGDKDGKGKDGDKGDEKEPEPEPSSGNWGFFTWLIIIVFLSVAAYLIFGSWLNYNRYGSRGWDLLPHGDTIREIPYLLKEFLRRVLNSVQGAGSRGGYSAV</sequence>
<feature type="region of interest" description="Disordered" evidence="18">
    <location>
        <begin position="191"/>
        <end position="212"/>
    </location>
</feature>
<dbReference type="GO" id="GO:0015031">
    <property type="term" value="P:protein transport"/>
    <property type="evidence" value="ECO:0007669"/>
    <property type="project" value="UniProtKB-KW"/>
</dbReference>
<feature type="region of interest" description="Disordered" evidence="18">
    <location>
        <begin position="244"/>
        <end position="284"/>
    </location>
</feature>
<keyword evidence="11 19" id="KW-1133">Transmembrane helix</keyword>
<evidence type="ECO:0000256" key="8">
    <source>
        <dbReference type="ARBA" id="ARBA00022692"/>
    </source>
</evidence>
<evidence type="ECO:0000256" key="18">
    <source>
        <dbReference type="SAM" id="MobiDB-lite"/>
    </source>
</evidence>
<evidence type="ECO:0000256" key="20">
    <source>
        <dbReference type="SAM" id="SignalP"/>
    </source>
</evidence>
<dbReference type="InterPro" id="IPR009011">
    <property type="entry name" value="Man6P_isomerase_rcpt-bd_dom_sf"/>
</dbReference>
<dbReference type="HOGENOM" id="CLU_047751_0_0_1"/>
<keyword evidence="17" id="KW-0968">Cytoplasmic vesicle</keyword>
<keyword evidence="10" id="KW-0653">Protein transport</keyword>
<dbReference type="GO" id="GO:0031966">
    <property type="term" value="C:mitochondrial membrane"/>
    <property type="evidence" value="ECO:0007669"/>
    <property type="project" value="UniProtKB-SubCell"/>
</dbReference>
<feature type="signal peptide" evidence="20">
    <location>
        <begin position="1"/>
        <end position="22"/>
    </location>
</feature>
<evidence type="ECO:0000256" key="7">
    <source>
        <dbReference type="ARBA" id="ARBA00022448"/>
    </source>
</evidence>
<feature type="chain" id="PRO_5001979764" description="Autophagy-related protein 27" evidence="20">
    <location>
        <begin position="23"/>
        <end position="361"/>
    </location>
</feature>
<evidence type="ECO:0000256" key="14">
    <source>
        <dbReference type="ARBA" id="ARBA00023128"/>
    </source>
</evidence>
<keyword evidence="8 19" id="KW-0812">Transmembrane</keyword>
<dbReference type="OrthoDB" id="29460at2759"/>
<evidence type="ECO:0000256" key="17">
    <source>
        <dbReference type="ARBA" id="ARBA00023329"/>
    </source>
</evidence>
<keyword evidence="13" id="KW-0333">Golgi apparatus</keyword>
<keyword evidence="15 19" id="KW-0472">Membrane</keyword>
<dbReference type="PANTHER" id="PTHR15071">
    <property type="entry name" value="MANNOSE-6-PHOSPHATE RECEPTOR FAMILY MEMBER"/>
    <property type="match status" value="1"/>
</dbReference>
<evidence type="ECO:0000256" key="4">
    <source>
        <dbReference type="ARBA" id="ARBA00004614"/>
    </source>
</evidence>
<evidence type="ECO:0000256" key="11">
    <source>
        <dbReference type="ARBA" id="ARBA00022989"/>
    </source>
</evidence>
<dbReference type="Pfam" id="PF09451">
    <property type="entry name" value="ATG27"/>
    <property type="match status" value="1"/>
</dbReference>
<keyword evidence="7" id="KW-0813">Transport</keyword>
<comment type="subcellular location">
    <subcellularLocation>
        <location evidence="2">Cytoplasmic vesicle membrane</location>
        <topology evidence="2">Single-pass type I membrane protein</topology>
    </subcellularLocation>
    <subcellularLocation>
        <location evidence="4">Golgi apparatus membrane</location>
        <topology evidence="4">Single-pass type I membrane protein</topology>
    </subcellularLocation>
    <subcellularLocation>
        <location evidence="1">Mitochondrion membrane</location>
        <topology evidence="1">Single-pass membrane protein</topology>
    </subcellularLocation>
    <subcellularLocation>
        <location evidence="3">Preautophagosomal structure membrane</location>
        <topology evidence="3">Single-pass type I membrane protein</topology>
    </subcellularLocation>
</comment>
<proteinExistence type="inferred from homology"/>
<evidence type="ECO:0000259" key="21">
    <source>
        <dbReference type="PROSITE" id="PS51914"/>
    </source>
</evidence>
<evidence type="ECO:0000256" key="1">
    <source>
        <dbReference type="ARBA" id="ARBA00004304"/>
    </source>
</evidence>
<name>A0A0A1TJD9_9HYPO</name>
<dbReference type="STRING" id="1531966.A0A0A1TJD9"/>